<dbReference type="InterPro" id="IPR011429">
    <property type="entry name" value="Cyt_c_Planctomycete-type"/>
</dbReference>
<keyword evidence="6" id="KW-1185">Reference proteome</keyword>
<feature type="chain" id="PRO_5021778785" evidence="1">
    <location>
        <begin position="28"/>
        <end position="1038"/>
    </location>
</feature>
<dbReference type="Pfam" id="PF07635">
    <property type="entry name" value="PSCyt1"/>
    <property type="match status" value="1"/>
</dbReference>
<gene>
    <name evidence="5" type="ORF">ETAA8_04490</name>
</gene>
<feature type="domain" description="DUF1553" evidence="3">
    <location>
        <begin position="723"/>
        <end position="982"/>
    </location>
</feature>
<evidence type="ECO:0000313" key="5">
    <source>
        <dbReference type="EMBL" id="QDU25381.1"/>
    </source>
</evidence>
<proteinExistence type="predicted"/>
<organism evidence="5 6">
    <name type="scientific">Anatilimnocola aggregata</name>
    <dbReference type="NCBI Taxonomy" id="2528021"/>
    <lineage>
        <taxon>Bacteria</taxon>
        <taxon>Pseudomonadati</taxon>
        <taxon>Planctomycetota</taxon>
        <taxon>Planctomycetia</taxon>
        <taxon>Pirellulales</taxon>
        <taxon>Pirellulaceae</taxon>
        <taxon>Anatilimnocola</taxon>
    </lineage>
</organism>
<dbReference type="KEGG" id="aagg:ETAA8_04490"/>
<evidence type="ECO:0000313" key="6">
    <source>
        <dbReference type="Proteomes" id="UP000315017"/>
    </source>
</evidence>
<feature type="signal peptide" evidence="1">
    <location>
        <begin position="1"/>
        <end position="27"/>
    </location>
</feature>
<evidence type="ECO:0000259" key="4">
    <source>
        <dbReference type="Pfam" id="PF07635"/>
    </source>
</evidence>
<dbReference type="OrthoDB" id="127107at2"/>
<name>A0A517Y562_9BACT</name>
<dbReference type="PANTHER" id="PTHR35889">
    <property type="entry name" value="CYCLOINULO-OLIGOSACCHARIDE FRUCTANOTRANSFERASE-RELATED"/>
    <property type="match status" value="1"/>
</dbReference>
<evidence type="ECO:0000259" key="2">
    <source>
        <dbReference type="Pfam" id="PF07583"/>
    </source>
</evidence>
<dbReference type="Proteomes" id="UP000315017">
    <property type="component" value="Chromosome"/>
</dbReference>
<reference evidence="5 6" key="1">
    <citation type="submission" date="2019-02" db="EMBL/GenBank/DDBJ databases">
        <title>Deep-cultivation of Planctomycetes and their phenomic and genomic characterization uncovers novel biology.</title>
        <authorList>
            <person name="Wiegand S."/>
            <person name="Jogler M."/>
            <person name="Boedeker C."/>
            <person name="Pinto D."/>
            <person name="Vollmers J."/>
            <person name="Rivas-Marin E."/>
            <person name="Kohn T."/>
            <person name="Peeters S.H."/>
            <person name="Heuer A."/>
            <person name="Rast P."/>
            <person name="Oberbeckmann S."/>
            <person name="Bunk B."/>
            <person name="Jeske O."/>
            <person name="Meyerdierks A."/>
            <person name="Storesund J.E."/>
            <person name="Kallscheuer N."/>
            <person name="Luecker S."/>
            <person name="Lage O.M."/>
            <person name="Pohl T."/>
            <person name="Merkel B.J."/>
            <person name="Hornburger P."/>
            <person name="Mueller R.-W."/>
            <person name="Bruemmer F."/>
            <person name="Labrenz M."/>
            <person name="Spormann A.M."/>
            <person name="Op den Camp H."/>
            <person name="Overmann J."/>
            <person name="Amann R."/>
            <person name="Jetten M.S.M."/>
            <person name="Mascher T."/>
            <person name="Medema M.H."/>
            <person name="Devos D.P."/>
            <person name="Kaster A.-K."/>
            <person name="Ovreas L."/>
            <person name="Rohde M."/>
            <person name="Galperin M.Y."/>
            <person name="Jogler C."/>
        </authorList>
    </citation>
    <scope>NUCLEOTIDE SEQUENCE [LARGE SCALE GENOMIC DNA]</scope>
    <source>
        <strain evidence="5 6">ETA_A8</strain>
    </source>
</reference>
<dbReference type="InterPro" id="IPR022655">
    <property type="entry name" value="DUF1553"/>
</dbReference>
<feature type="domain" description="Cytochrome C Planctomycete-type" evidence="4">
    <location>
        <begin position="46"/>
        <end position="107"/>
    </location>
</feature>
<evidence type="ECO:0000256" key="1">
    <source>
        <dbReference type="SAM" id="SignalP"/>
    </source>
</evidence>
<sequence precursor="true">MLKSIPWICFVATVFGLTLSAVNPARSADPPVDFNRDIRPIISNTCYKCHGFDEAKREAGLRLDTHEGAIAKLDSGAAAVVPGKSADSEMLKRLLSTDASERMPPPESGKTVTPEQIELIKRWIDQGAKYQGHWSFVTPVRPALPEVKAKDRVRNPIDNFILARLEKEGVAPSNATDKITLIRRVTFDLTGLPPTIAEIEAFVADQSPQAYEVLVDRLLKSPRYGEHMARYWLDAARYGDTHGLHFDNERSLWPYRDWVIKSFNDNLPYDKFTTWQIAGDLLPQATLDQKVASGFNRCNITTSEGGSIADEVLARYAVDRTETMSTIFLGLTMGCAVCHDHKFDPVSQKEFYQLYAYFNSAADAAMDGNALLPAPIAKVAQPEQLAKLAELEAKTAELKKQMDEMITKIEYTDPTPAGDAAKPLEPAEFVWIDDAAPKGAKLQGDTPWKFVGKDNGVVNSGEKATTRKAVAVSQHYFTEAKPGLIIGEGDKLFAYVYLDPLDPPKTVMLQFNDGAWEHRAFWGEDLIPFGAGDQPGHRRIGDLPAIGEWVRLEVEADRVGLKPGAILNGWAFSQFGGTVHWDTAGIVTRTPQNGQGFESLAAWQAYEKTQKKSTVPKEVQDALKLAEDKRNNGHKKTIRDYFLRNVYSKTKDILAPLQNELNKAEADQKAVDTAIPASLVMADMPKPRDTFILIRGAYDKKGEKVTPGTPAVLPPLPKDAPANRLGLAQWLTDPQHPLVARVTVNRFWQQYFGTGLVKTSEDFGSQGNLPSHPELLDWLSREFIESGWDVKKLQKLIVMSGTYQQSSKITPELLKRDGANELLARGPRFRLDAEVIRDSAVFSAGLLTEKAGGRGVKTYQPEGIWEAISFKGSNTGTYKQDDGDALYRRSIYMFWKRTAPPSALQTLDAPSRESCVVRRTRTNTPLQALLLMNDQQYIEAARKLAERAIKEAGDKPADRLGYIFRIATGRTAAADELAVLSRIFDKHLEVYSADKSAAEKLLGNGAAPRDKELPVEQVAAYTMACNLILNLDETMTKE</sequence>
<dbReference type="EMBL" id="CP036274">
    <property type="protein sequence ID" value="QDU25381.1"/>
    <property type="molecule type" value="Genomic_DNA"/>
</dbReference>
<dbReference type="RefSeq" id="WP_145084239.1">
    <property type="nucleotide sequence ID" value="NZ_CP036274.1"/>
</dbReference>
<evidence type="ECO:0000259" key="3">
    <source>
        <dbReference type="Pfam" id="PF07587"/>
    </source>
</evidence>
<dbReference type="PANTHER" id="PTHR35889:SF3">
    <property type="entry name" value="F-BOX DOMAIN-CONTAINING PROTEIN"/>
    <property type="match status" value="1"/>
</dbReference>
<dbReference type="AlphaFoldDB" id="A0A517Y562"/>
<keyword evidence="1" id="KW-0732">Signal</keyword>
<dbReference type="InterPro" id="IPR011444">
    <property type="entry name" value="DUF1549"/>
</dbReference>
<dbReference type="Pfam" id="PF07583">
    <property type="entry name" value="PSCyt2"/>
    <property type="match status" value="1"/>
</dbReference>
<dbReference type="Pfam" id="PF07587">
    <property type="entry name" value="PSD1"/>
    <property type="match status" value="1"/>
</dbReference>
<feature type="domain" description="DUF1549" evidence="2">
    <location>
        <begin position="156"/>
        <end position="361"/>
    </location>
</feature>
<accession>A0A517Y562</accession>
<protein>
    <submittedName>
        <fullName evidence="5">Planctomycete cytochrome C</fullName>
    </submittedName>
</protein>